<protein>
    <recommendedName>
        <fullName evidence="1">Thioredoxin domain-containing protein</fullName>
    </recommendedName>
</protein>
<evidence type="ECO:0000313" key="2">
    <source>
        <dbReference type="EMBL" id="ALW86017.1"/>
    </source>
</evidence>
<evidence type="ECO:0000259" key="1">
    <source>
        <dbReference type="PROSITE" id="PS51352"/>
    </source>
</evidence>
<dbReference type="SUPFAM" id="SSF52833">
    <property type="entry name" value="Thioredoxin-like"/>
    <property type="match status" value="1"/>
</dbReference>
<dbReference type="RefSeq" id="WP_068194544.1">
    <property type="nucleotide sequence ID" value="NZ_CP013909.1"/>
</dbReference>
<reference evidence="2 3" key="1">
    <citation type="submission" date="2015-12" db="EMBL/GenBank/DDBJ databases">
        <authorList>
            <person name="Shamseldin A."/>
            <person name="Moawad H."/>
            <person name="Abd El-Rahim W.M."/>
            <person name="Sadowsky M.J."/>
        </authorList>
    </citation>
    <scope>NUCLEOTIDE SEQUENCE [LARGE SCALE GENOMIC DNA]</scope>
    <source>
        <strain evidence="2 3">DG5B</strain>
    </source>
</reference>
<dbReference type="CDD" id="cd02947">
    <property type="entry name" value="TRX_family"/>
    <property type="match status" value="1"/>
</dbReference>
<organism evidence="2 3">
    <name type="scientific">Hymenobacter sedentarius</name>
    <dbReference type="NCBI Taxonomy" id="1411621"/>
    <lineage>
        <taxon>Bacteria</taxon>
        <taxon>Pseudomonadati</taxon>
        <taxon>Bacteroidota</taxon>
        <taxon>Cytophagia</taxon>
        <taxon>Cytophagales</taxon>
        <taxon>Hymenobacteraceae</taxon>
        <taxon>Hymenobacter</taxon>
    </lineage>
</organism>
<dbReference type="Gene3D" id="3.40.30.10">
    <property type="entry name" value="Glutaredoxin"/>
    <property type="match status" value="1"/>
</dbReference>
<dbReference type="InterPro" id="IPR036249">
    <property type="entry name" value="Thioredoxin-like_sf"/>
</dbReference>
<dbReference type="Pfam" id="PF00085">
    <property type="entry name" value="Thioredoxin"/>
    <property type="match status" value="1"/>
</dbReference>
<evidence type="ECO:0000313" key="3">
    <source>
        <dbReference type="Proteomes" id="UP000059542"/>
    </source>
</evidence>
<proteinExistence type="predicted"/>
<name>A0A0U4C0H9_9BACT</name>
<dbReference type="InterPro" id="IPR013766">
    <property type="entry name" value="Thioredoxin_domain"/>
</dbReference>
<sequence>MLEKLLNSAVVDTDDQGLRQFIYEHPKVLAQFTADNCPICALVAPGFQRLAGDKAYDGILFIRLDSDENPVAKHLMAQRAAPFFVSYCQGRMLECDTQVTDAAVLAQLDRLRAHQPQPA</sequence>
<dbReference type="STRING" id="1411621.AUC43_13520"/>
<feature type="domain" description="Thioredoxin" evidence="1">
    <location>
        <begin position="1"/>
        <end position="113"/>
    </location>
</feature>
<dbReference type="Proteomes" id="UP000059542">
    <property type="component" value="Chromosome"/>
</dbReference>
<dbReference type="OrthoDB" id="882770at2"/>
<dbReference type="KEGG" id="hyg:AUC43_13520"/>
<dbReference type="PROSITE" id="PS51352">
    <property type="entry name" value="THIOREDOXIN_2"/>
    <property type="match status" value="1"/>
</dbReference>
<keyword evidence="3" id="KW-1185">Reference proteome</keyword>
<dbReference type="EMBL" id="CP013909">
    <property type="protein sequence ID" value="ALW86017.1"/>
    <property type="molecule type" value="Genomic_DNA"/>
</dbReference>
<dbReference type="AlphaFoldDB" id="A0A0U4C0H9"/>
<accession>A0A0U4C0H9</accession>
<gene>
    <name evidence="2" type="ORF">AUC43_13520</name>
</gene>